<dbReference type="EMBL" id="NQVE01000092">
    <property type="protein sequence ID" value="RAL49138.1"/>
    <property type="molecule type" value="Genomic_DNA"/>
</dbReference>
<proteinExistence type="predicted"/>
<accession>A0A328DXE5</accession>
<dbReference type="Proteomes" id="UP000249390">
    <property type="component" value="Unassembled WGS sequence"/>
</dbReference>
<name>A0A328DXE5_9ASTE</name>
<comment type="caution">
    <text evidence="1">The sequence shown here is derived from an EMBL/GenBank/DDBJ whole genome shotgun (WGS) entry which is preliminary data.</text>
</comment>
<reference evidence="1 2" key="1">
    <citation type="submission" date="2018-06" db="EMBL/GenBank/DDBJ databases">
        <title>The Genome of Cuscuta australis (Dodder) Provides Insight into the Evolution of Plant Parasitism.</title>
        <authorList>
            <person name="Liu H."/>
        </authorList>
    </citation>
    <scope>NUCLEOTIDE SEQUENCE [LARGE SCALE GENOMIC DNA]</scope>
    <source>
        <strain evidence="2">cv. Yunnan</strain>
        <tissue evidence="1">Vines</tissue>
    </source>
</reference>
<organism evidence="1 2">
    <name type="scientific">Cuscuta australis</name>
    <dbReference type="NCBI Taxonomy" id="267555"/>
    <lineage>
        <taxon>Eukaryota</taxon>
        <taxon>Viridiplantae</taxon>
        <taxon>Streptophyta</taxon>
        <taxon>Embryophyta</taxon>
        <taxon>Tracheophyta</taxon>
        <taxon>Spermatophyta</taxon>
        <taxon>Magnoliopsida</taxon>
        <taxon>eudicotyledons</taxon>
        <taxon>Gunneridae</taxon>
        <taxon>Pentapetalae</taxon>
        <taxon>asterids</taxon>
        <taxon>lamiids</taxon>
        <taxon>Solanales</taxon>
        <taxon>Convolvulaceae</taxon>
        <taxon>Cuscuteae</taxon>
        <taxon>Cuscuta</taxon>
        <taxon>Cuscuta subgen. Grammica</taxon>
        <taxon>Cuscuta sect. Cleistogrammica</taxon>
    </lineage>
</organism>
<evidence type="ECO:0000313" key="2">
    <source>
        <dbReference type="Proteomes" id="UP000249390"/>
    </source>
</evidence>
<keyword evidence="2" id="KW-1185">Reference proteome</keyword>
<evidence type="ECO:0000313" key="1">
    <source>
        <dbReference type="EMBL" id="RAL49138.1"/>
    </source>
</evidence>
<sequence length="203" mass="22970">MAERLPLTWNTKPPSMIISITPPNSLSTDVSTNHANDSCERVEMIGLCKEVRISLVKPSGKDVIQGLLYLYFNCQRGFGHIAFNTFITDNVEGRTLPSIDDNEKKDYSYKDVEDDAKELTGLMKRVITFTFVDDATKTGDAKLAVNLPSELVHFFSFTCKFVGTVYKHVNDPEYRRSNDEECDGREFRDSLADTDIEADLHDL</sequence>
<dbReference type="AlphaFoldDB" id="A0A328DXE5"/>
<protein>
    <submittedName>
        <fullName evidence="1">Uncharacterized protein</fullName>
    </submittedName>
</protein>
<gene>
    <name evidence="1" type="ORF">DM860_017168</name>
</gene>